<accession>A0A2R8CL51</accession>
<dbReference type="SUPFAM" id="SSF51126">
    <property type="entry name" value="Pectin lyase-like"/>
    <property type="match status" value="1"/>
</dbReference>
<sequence length="517" mass="56478">MTTVTATAMKTVLDFGADPTGKVDSSQAFISAAASDDVTTVIVPPGDYVIATTVDLQYKNLSGPGRLRENQKGSRARLRPGSGLSGAMFIKQGPMVDNLLIQGQKESDGKTAFDAYGYNSVFRNIHFSNIQYAIYVKDIVVNFTMEDCVCIQVGHGLYCEDSKNSYSTTARFLRNEFNNCGNAFVFRRQINGSTFQDNIFEFLSGDAVVASHIYDCNFTGNWWEKRRSTGTAAEVPLVAPADETDDESGYPAIRSTSYQQIMNCFAAGNKVTWGWRNVFSSLLHDARMGGVSAHGGAVVVRSASGRAMRITPDSIIQQADKWAYLPPLVIEASKNSAGSAKGILMRTKGGPLTLEDSENLPFSDAITIGKGEGLYERYSLTRNAGGQTTVGMTGVSEMMINGEKVKLTTGIPQHFLWRQDKLSRGLGCFTTNQVTTEGTIKLVTEYLLDNPLIQVTVEDRGIRFDGLKHLGSYVNSSKTRRQCTGFELYFVDAEGKPKTPTAFSMQMLTLNPSLLTS</sequence>
<name>A0A2R8CL51_9GAMM</name>
<evidence type="ECO:0000313" key="1">
    <source>
        <dbReference type="EMBL" id="SPJ33599.1"/>
    </source>
</evidence>
<dbReference type="Gene3D" id="2.160.20.10">
    <property type="entry name" value="Single-stranded right-handed beta-helix, Pectin lyase-like"/>
    <property type="match status" value="1"/>
</dbReference>
<evidence type="ECO:0000313" key="2">
    <source>
        <dbReference type="Proteomes" id="UP000244934"/>
    </source>
</evidence>
<gene>
    <name evidence="1" type="ORF">KSP9073_01609</name>
</gene>
<keyword evidence="2" id="KW-1185">Reference proteome</keyword>
<reference evidence="2" key="1">
    <citation type="submission" date="2018-03" db="EMBL/GenBank/DDBJ databases">
        <authorList>
            <person name="Navarro De La Torre S."/>
        </authorList>
    </citation>
    <scope>NUCLEOTIDE SEQUENCE [LARGE SCALE GENOMIC DNA]</scope>
    <source>
        <strain evidence="2">EAod3</strain>
    </source>
</reference>
<protein>
    <recommendedName>
        <fullName evidence="3">Pectate lyase superfamily protein domain-containing protein</fullName>
    </recommendedName>
</protein>
<evidence type="ECO:0008006" key="3">
    <source>
        <dbReference type="Google" id="ProtNLM"/>
    </source>
</evidence>
<dbReference type="AlphaFoldDB" id="A0A2R8CL51"/>
<organism evidence="1 2">
    <name type="scientific">Kushneria phyllosphaerae</name>
    <dbReference type="NCBI Taxonomy" id="2100822"/>
    <lineage>
        <taxon>Bacteria</taxon>
        <taxon>Pseudomonadati</taxon>
        <taxon>Pseudomonadota</taxon>
        <taxon>Gammaproteobacteria</taxon>
        <taxon>Oceanospirillales</taxon>
        <taxon>Halomonadaceae</taxon>
        <taxon>Kushneria</taxon>
    </lineage>
</organism>
<dbReference type="Proteomes" id="UP000244934">
    <property type="component" value="Unassembled WGS sequence"/>
</dbReference>
<proteinExistence type="predicted"/>
<dbReference type="EMBL" id="ONZI01000002">
    <property type="protein sequence ID" value="SPJ33599.1"/>
    <property type="molecule type" value="Genomic_DNA"/>
</dbReference>
<dbReference type="InterPro" id="IPR011050">
    <property type="entry name" value="Pectin_lyase_fold/virulence"/>
</dbReference>
<dbReference type="InterPro" id="IPR012334">
    <property type="entry name" value="Pectin_lyas_fold"/>
</dbReference>